<comment type="similarity">
    <text evidence="1">Belongs to the CdaR family.</text>
</comment>
<dbReference type="InterPro" id="IPR051448">
    <property type="entry name" value="CdaR-like_regulators"/>
</dbReference>
<dbReference type="Pfam" id="PF07905">
    <property type="entry name" value="PucR"/>
    <property type="match status" value="1"/>
</dbReference>
<dbReference type="AlphaFoldDB" id="A0A1H2BJD6"/>
<sequence>MSVSLGEILAHPALSAADPVVHPLGTDTSAQPVRWVHSSEVLDIAPLLRGGELLLCGGITLATATPARRGDYVRELAQRGIAALAIETGGVLPEVPADMLETAAEYGLPVVELRKVVPFVGVMQAINSILVSESAGHLHQADAATRAMAAELAHGASLDKILGVLAGITASAVRLVSPWGVDLGSALPEGLDAAEREASHDAGTDSGGTADGGAGGGREGHGGGAMHDGGADSGAAGDAVGTHHGTNPAGAGEVTGTPDRPDVPAAPEPPAGTVMSVDIPVRGVLMGRLEVLVPHGGDTALAQVAGERAVDILGLALLQHTPPGLHAQAGAELMRAVLTSAPEWRLEQLAPGAGFPLDSPLVVAAVHAASPQEMRGAIEAFLGAGRIPSAAYLDDAELVVMAGLPCADTARVRRELLASLQGLEGNHDAVISVGPMVDGVADAAWSLAEARRALDVRQVRRRNASPRRRPPAHGLVVLDADDAAVESLALTGLPASAREAFVNHHLRAVLQHDAQRQSQLMETLQVWLDSGCNTAQSARELHLERQSMHHRLQRIFDLCGGDPRGTGRLAALHLAVRMAGLP</sequence>
<evidence type="ECO:0000256" key="1">
    <source>
        <dbReference type="ARBA" id="ARBA00006754"/>
    </source>
</evidence>
<dbReference type="PANTHER" id="PTHR33744">
    <property type="entry name" value="CARBOHYDRATE DIACID REGULATOR"/>
    <property type="match status" value="1"/>
</dbReference>
<protein>
    <submittedName>
        <fullName evidence="6">Purine catabolism regulatory protein</fullName>
    </submittedName>
</protein>
<feature type="domain" description="CdaR GGDEF-like" evidence="5">
    <location>
        <begin position="342"/>
        <end position="456"/>
    </location>
</feature>
<dbReference type="Pfam" id="PF13556">
    <property type="entry name" value="HTH_30"/>
    <property type="match status" value="1"/>
</dbReference>
<dbReference type="PANTHER" id="PTHR33744:SF7">
    <property type="entry name" value="PUCR FAMILY TRANSCRIPTIONAL REGULATOR"/>
    <property type="match status" value="1"/>
</dbReference>
<dbReference type="InterPro" id="IPR042070">
    <property type="entry name" value="PucR_C-HTH_sf"/>
</dbReference>
<keyword evidence="7" id="KW-1185">Reference proteome</keyword>
<proteinExistence type="inferred from homology"/>
<evidence type="ECO:0000259" key="3">
    <source>
        <dbReference type="Pfam" id="PF07905"/>
    </source>
</evidence>
<dbReference type="EMBL" id="LT629779">
    <property type="protein sequence ID" value="SDT58375.1"/>
    <property type="molecule type" value="Genomic_DNA"/>
</dbReference>
<dbReference type="InterPro" id="IPR025736">
    <property type="entry name" value="PucR_C-HTH_dom"/>
</dbReference>
<reference evidence="7" key="1">
    <citation type="submission" date="2016-10" db="EMBL/GenBank/DDBJ databases">
        <authorList>
            <person name="Varghese N."/>
            <person name="Submissions S."/>
        </authorList>
    </citation>
    <scope>NUCLEOTIDE SEQUENCE [LARGE SCALE GENOMIC DNA]</scope>
    <source>
        <strain evidence="7">IMMIB L-1606</strain>
    </source>
</reference>
<dbReference type="Gene3D" id="1.10.10.2840">
    <property type="entry name" value="PucR C-terminal helix-turn-helix domain"/>
    <property type="match status" value="1"/>
</dbReference>
<feature type="region of interest" description="Disordered" evidence="2">
    <location>
        <begin position="194"/>
        <end position="275"/>
    </location>
</feature>
<dbReference type="Proteomes" id="UP000198751">
    <property type="component" value="Chromosome I"/>
</dbReference>
<evidence type="ECO:0000259" key="5">
    <source>
        <dbReference type="Pfam" id="PF17853"/>
    </source>
</evidence>
<feature type="compositionally biased region" description="Gly residues" evidence="2">
    <location>
        <begin position="205"/>
        <end position="227"/>
    </location>
</feature>
<evidence type="ECO:0000313" key="6">
    <source>
        <dbReference type="EMBL" id="SDT58375.1"/>
    </source>
</evidence>
<dbReference type="InterPro" id="IPR041522">
    <property type="entry name" value="CdaR_GGDEF"/>
</dbReference>
<feature type="domain" description="Purine catabolism PurC-like" evidence="3">
    <location>
        <begin position="7"/>
        <end position="128"/>
    </location>
</feature>
<evidence type="ECO:0000256" key="2">
    <source>
        <dbReference type="SAM" id="MobiDB-lite"/>
    </source>
</evidence>
<dbReference type="OrthoDB" id="2973014at2"/>
<feature type="domain" description="PucR C-terminal helix-turn-helix" evidence="4">
    <location>
        <begin position="520"/>
        <end position="577"/>
    </location>
</feature>
<evidence type="ECO:0000313" key="7">
    <source>
        <dbReference type="Proteomes" id="UP000198751"/>
    </source>
</evidence>
<organism evidence="6 7">
    <name type="scientific">Pseudarthrobacter equi</name>
    <dbReference type="NCBI Taxonomy" id="728066"/>
    <lineage>
        <taxon>Bacteria</taxon>
        <taxon>Bacillati</taxon>
        <taxon>Actinomycetota</taxon>
        <taxon>Actinomycetes</taxon>
        <taxon>Micrococcales</taxon>
        <taxon>Micrococcaceae</taxon>
        <taxon>Pseudarthrobacter</taxon>
    </lineage>
</organism>
<evidence type="ECO:0000259" key="4">
    <source>
        <dbReference type="Pfam" id="PF13556"/>
    </source>
</evidence>
<feature type="compositionally biased region" description="Basic and acidic residues" evidence="2">
    <location>
        <begin position="194"/>
        <end position="203"/>
    </location>
</feature>
<accession>A0A1H2BJD6</accession>
<dbReference type="Pfam" id="PF17853">
    <property type="entry name" value="GGDEF_2"/>
    <property type="match status" value="1"/>
</dbReference>
<gene>
    <name evidence="6" type="ORF">SAMN04489743_3742</name>
</gene>
<dbReference type="InterPro" id="IPR012914">
    <property type="entry name" value="PucR_dom"/>
</dbReference>
<dbReference type="RefSeq" id="WP_091723197.1">
    <property type="nucleotide sequence ID" value="NZ_LT629779.1"/>
</dbReference>
<name>A0A1H2BJD6_9MICC</name>